<name>A0A383DHS0_9ZZZZ</name>
<gene>
    <name evidence="1" type="ORF">METZ01_LOCUS496649</name>
</gene>
<organism evidence="1">
    <name type="scientific">marine metagenome</name>
    <dbReference type="NCBI Taxonomy" id="408172"/>
    <lineage>
        <taxon>unclassified sequences</taxon>
        <taxon>metagenomes</taxon>
        <taxon>ecological metagenomes</taxon>
    </lineage>
</organism>
<feature type="non-terminal residue" evidence="1">
    <location>
        <position position="1"/>
    </location>
</feature>
<dbReference type="AlphaFoldDB" id="A0A383DHS0"/>
<proteinExistence type="predicted"/>
<accession>A0A383DHS0</accession>
<reference evidence="1" key="1">
    <citation type="submission" date="2018-05" db="EMBL/GenBank/DDBJ databases">
        <authorList>
            <person name="Lanie J.A."/>
            <person name="Ng W.-L."/>
            <person name="Kazmierczak K.M."/>
            <person name="Andrzejewski T.M."/>
            <person name="Davidsen T.M."/>
            <person name="Wayne K.J."/>
            <person name="Tettelin H."/>
            <person name="Glass J.I."/>
            <person name="Rusch D."/>
            <person name="Podicherti R."/>
            <person name="Tsui H.-C.T."/>
            <person name="Winkler M.E."/>
        </authorList>
    </citation>
    <scope>NUCLEOTIDE SEQUENCE</scope>
</reference>
<evidence type="ECO:0000313" key="1">
    <source>
        <dbReference type="EMBL" id="SVE43795.1"/>
    </source>
</evidence>
<sequence length="28" mass="3163">VGDDDTKNLLKFPSFDLRGEIDIQVRGD</sequence>
<protein>
    <submittedName>
        <fullName evidence="1">Uncharacterized protein</fullName>
    </submittedName>
</protein>
<dbReference type="EMBL" id="UINC01217269">
    <property type="protein sequence ID" value="SVE43795.1"/>
    <property type="molecule type" value="Genomic_DNA"/>
</dbReference>